<reference evidence="4" key="1">
    <citation type="submission" date="2023-07" db="EMBL/GenBank/DDBJ databases">
        <title>draft genome sequence of fig (Ficus carica).</title>
        <authorList>
            <person name="Takahashi T."/>
            <person name="Nishimura K."/>
        </authorList>
    </citation>
    <scope>NUCLEOTIDE SEQUENCE</scope>
</reference>
<gene>
    <name evidence="4" type="ORF">TIFTF001_003352</name>
</gene>
<dbReference type="InterPro" id="IPR021480">
    <property type="entry name" value="Zinc_ribbon_12"/>
</dbReference>
<feature type="domain" description="Probable zinc-ribbon" evidence="2">
    <location>
        <begin position="511"/>
        <end position="554"/>
    </location>
</feature>
<dbReference type="EMBL" id="BTGU01000003">
    <property type="protein sequence ID" value="GMN31681.1"/>
    <property type="molecule type" value="Genomic_DNA"/>
</dbReference>
<keyword evidence="5" id="KW-1185">Reference proteome</keyword>
<evidence type="ECO:0000259" key="2">
    <source>
        <dbReference type="Pfam" id="PF11331"/>
    </source>
</evidence>
<organism evidence="4 5">
    <name type="scientific">Ficus carica</name>
    <name type="common">Common fig</name>
    <dbReference type="NCBI Taxonomy" id="3494"/>
    <lineage>
        <taxon>Eukaryota</taxon>
        <taxon>Viridiplantae</taxon>
        <taxon>Streptophyta</taxon>
        <taxon>Embryophyta</taxon>
        <taxon>Tracheophyta</taxon>
        <taxon>Spermatophyta</taxon>
        <taxon>Magnoliopsida</taxon>
        <taxon>eudicotyledons</taxon>
        <taxon>Gunneridae</taxon>
        <taxon>Pentapetalae</taxon>
        <taxon>rosids</taxon>
        <taxon>fabids</taxon>
        <taxon>Rosales</taxon>
        <taxon>Moraceae</taxon>
        <taxon>Ficeae</taxon>
        <taxon>Ficus</taxon>
    </lineage>
</organism>
<feature type="region of interest" description="Disordered" evidence="1">
    <location>
        <begin position="621"/>
        <end position="646"/>
    </location>
</feature>
<feature type="region of interest" description="Disordered" evidence="1">
    <location>
        <begin position="660"/>
        <end position="682"/>
    </location>
</feature>
<evidence type="ECO:0000259" key="3">
    <source>
        <dbReference type="Pfam" id="PF22910"/>
    </source>
</evidence>
<feature type="compositionally biased region" description="Basic and acidic residues" evidence="1">
    <location>
        <begin position="290"/>
        <end position="307"/>
    </location>
</feature>
<feature type="region of interest" description="Disordered" evidence="1">
    <location>
        <begin position="290"/>
        <end position="315"/>
    </location>
</feature>
<evidence type="ECO:0000313" key="5">
    <source>
        <dbReference type="Proteomes" id="UP001187192"/>
    </source>
</evidence>
<dbReference type="PANTHER" id="PTHR31105">
    <property type="entry name" value="EXTRA-LARGE G-PROTEIN-LIKE"/>
    <property type="match status" value="1"/>
</dbReference>
<comment type="caution">
    <text evidence="4">The sequence shown here is derived from an EMBL/GenBank/DDBJ whole genome shotgun (WGS) entry which is preliminary data.</text>
</comment>
<dbReference type="Pfam" id="PF22910">
    <property type="entry name" value="EDR4-like_1st"/>
    <property type="match status" value="1"/>
</dbReference>
<evidence type="ECO:0000313" key="4">
    <source>
        <dbReference type="EMBL" id="GMN31681.1"/>
    </source>
</evidence>
<dbReference type="PANTHER" id="PTHR31105:SF42">
    <property type="entry name" value="OS02G0258300 PROTEIN"/>
    <property type="match status" value="1"/>
</dbReference>
<protein>
    <recommendedName>
        <fullName evidence="6">Zinc-ribbon domain-containing protein</fullName>
    </recommendedName>
</protein>
<evidence type="ECO:0000256" key="1">
    <source>
        <dbReference type="SAM" id="MobiDB-lite"/>
    </source>
</evidence>
<dbReference type="InterPro" id="IPR055126">
    <property type="entry name" value="EDR4-like_N"/>
</dbReference>
<dbReference type="InterPro" id="IPR040244">
    <property type="entry name" value="EDR4-like"/>
</dbReference>
<dbReference type="AlphaFoldDB" id="A0AA87ZS66"/>
<dbReference type="Pfam" id="PF11331">
    <property type="entry name" value="Zn_ribbon_12"/>
    <property type="match status" value="1"/>
</dbReference>
<feature type="compositionally biased region" description="Low complexity" evidence="1">
    <location>
        <begin position="175"/>
        <end position="188"/>
    </location>
</feature>
<sequence length="925" mass="105153">MAEGSKVRFVRCPKCDNLLSELPEYSVYKCGGCGAILRAKQRGQENDVLSEKSDEERGGGTFEKLESLVEKGSDSSDFTFDNKMEDSTMELGRRNGRVFVEKRANVIHGGLQRAEKKEVFVGKDTSVSEEFKDLRLKRSVEEKEYGSVDKRSQSSEHQRDHWTRGTSRYMDTNRSESVNSSVEEMSNEQNKFPGSVRSRPGIGWSRGERISRFEGLYGNNSSASVQERPRTFAYPDEGPSNHEPYLFHGYGTQMYGGDCVKVPDGLKNLEQERAEILRKLDELKEQLSRSYHVVDKPKEREPTDRNSPHAYGNQVPYNVSMQPAALDKQVPRPPHYNHNHGPVPFMNHHHVDMQSFYPPRKPILNKIPEYDDPFQQQMTRNPQPLPPHQYPHVSPHEYYSGQYRNFNSEPIASYPHETSYHAPTCACLSCYDQNLRVPPRTPPTKPPFHPNFYRHDDPVGFRPQNYPPQEPLHPHMHTRWSGDLDAENDVYGHPRRMGATHKIGRLYHPIAGGAPFITCHKCFELLKLPRKLRITGDNRQRLRCGACSAVMLLELENKKLITSEPTEPKHLSADGDKCSPEVLNDSLVSSGSLNANGTSSCSEDFKKSGYDFQSAPVEDESLNLDESEKRQGHASSSSISSREDESFECVISREDVHESAELPLKSVSSPRPPRSPIWQESDSPKHAINIYELGNNSKRMEHDNVVFSRVISQEISFKDTAEATELDVSFEEYQNNSMSLDSGEISKEEDRFKFGKGSDSFFMGFIKKSLRDFSRHNYAEQGEKPKVFINGQPLLDRVVKQAEKFAGPVRPGDYWYDFRAGFWGVMGQPCLGIIPPFIEEFNYQMPSNCGAGNTRVYVNGRELNQRDLDLLAQRGLPTTSEKFYIIEISGKVMDEDTGKELYNLGRLAPTVERTKQGFGMKARAK</sequence>
<proteinExistence type="predicted"/>
<feature type="domain" description="Enhanced disease resistance 4-like N-terminal" evidence="3">
    <location>
        <begin position="6"/>
        <end position="39"/>
    </location>
</feature>
<evidence type="ECO:0008006" key="6">
    <source>
        <dbReference type="Google" id="ProtNLM"/>
    </source>
</evidence>
<name>A0AA87ZS66_FICCA</name>
<dbReference type="Proteomes" id="UP001187192">
    <property type="component" value="Unassembled WGS sequence"/>
</dbReference>
<dbReference type="GO" id="GO:1900150">
    <property type="term" value="P:regulation of defense response to fungus"/>
    <property type="evidence" value="ECO:0007669"/>
    <property type="project" value="InterPro"/>
</dbReference>
<accession>A0AA87ZS66</accession>
<feature type="compositionally biased region" description="Basic and acidic residues" evidence="1">
    <location>
        <begin position="142"/>
        <end position="163"/>
    </location>
</feature>
<feature type="region of interest" description="Disordered" evidence="1">
    <location>
        <begin position="142"/>
        <end position="200"/>
    </location>
</feature>